<dbReference type="Pfam" id="PF00356">
    <property type="entry name" value="LacI"/>
    <property type="match status" value="1"/>
</dbReference>
<accession>A0A162F4C0</accession>
<keyword evidence="3" id="KW-0238">DNA-binding</keyword>
<dbReference type="STRING" id="519424.AZF04_00140"/>
<keyword evidence="7" id="KW-1185">Reference proteome</keyword>
<dbReference type="GO" id="GO:0003700">
    <property type="term" value="F:DNA-binding transcription factor activity"/>
    <property type="evidence" value="ECO:0007669"/>
    <property type="project" value="TreeGrafter"/>
</dbReference>
<dbReference type="SUPFAM" id="SSF53822">
    <property type="entry name" value="Periplasmic binding protein-like I"/>
    <property type="match status" value="1"/>
</dbReference>
<proteinExistence type="predicted"/>
<dbReference type="OrthoDB" id="2026446at2"/>
<evidence type="ECO:0000256" key="2">
    <source>
        <dbReference type="ARBA" id="ARBA00023015"/>
    </source>
</evidence>
<evidence type="ECO:0000313" key="7">
    <source>
        <dbReference type="Proteomes" id="UP000075806"/>
    </source>
</evidence>
<gene>
    <name evidence="6" type="ORF">AZF04_00140</name>
</gene>
<feature type="domain" description="HTH lacI-type" evidence="5">
    <location>
        <begin position="5"/>
        <end position="59"/>
    </location>
</feature>
<dbReference type="InterPro" id="IPR010982">
    <property type="entry name" value="Lambda_DNA-bd_dom_sf"/>
</dbReference>
<dbReference type="Pfam" id="PF13377">
    <property type="entry name" value="Peripla_BP_3"/>
    <property type="match status" value="1"/>
</dbReference>
<dbReference type="EMBL" id="LTAO01000001">
    <property type="protein sequence ID" value="KYG34780.1"/>
    <property type="molecule type" value="Genomic_DNA"/>
</dbReference>
<keyword evidence="4" id="KW-0804">Transcription</keyword>
<dbReference type="InterPro" id="IPR046335">
    <property type="entry name" value="LacI/GalR-like_sensor"/>
</dbReference>
<comment type="caution">
    <text evidence="6">The sequence shown here is derived from an EMBL/GenBank/DDBJ whole genome shotgun (WGS) entry which is preliminary data.</text>
</comment>
<dbReference type="Gene3D" id="1.10.260.40">
    <property type="entry name" value="lambda repressor-like DNA-binding domains"/>
    <property type="match status" value="1"/>
</dbReference>
<dbReference type="SMART" id="SM00354">
    <property type="entry name" value="HTH_LACI"/>
    <property type="match status" value="1"/>
</dbReference>
<reference evidence="6" key="1">
    <citation type="submission" date="2016-02" db="EMBL/GenBank/DDBJ databases">
        <title>Genome sequence of Bacillus trypoxylicola KCTC 13244(T).</title>
        <authorList>
            <person name="Jeong H."/>
            <person name="Park S.-H."/>
            <person name="Choi S.-K."/>
        </authorList>
    </citation>
    <scope>NUCLEOTIDE SEQUENCE [LARGE SCALE GENOMIC DNA]</scope>
    <source>
        <strain evidence="6">KCTC 13244</strain>
    </source>
</reference>
<sequence length="344" mass="39093">MKGNVTMRDIADKMGVSSVTVSKALNDKEGVSDDLKSKIKVLAEEMGYRLNTAAKSMKEGYSYNVGIIIPERFTGDDSQSFYLKFYQHITKVLENYHYYGILQILSSEDEDQLQLPRTYYENKVDGFIILGQVSSEYIHLLTEHNIPKVFLDFYTDHSEVDSIVTDNFYGVYELTNYLIRNGHREIGFVGNIHSTSSIQDRFLGYYKSLLEHKIDLNQSFVVNDRDDKGRLFDVVQLPQPLPSAFICNNDRVAFNLIQQLKSIGLSIPNDCSVVGFDNDIYSTLSSPPITTVQVNLEEMSTVAVKYIIGKIKNTETSYGRVLIKGQIIHRESVKELSKQTDLAK</sequence>
<dbReference type="InterPro" id="IPR000843">
    <property type="entry name" value="HTH_LacI"/>
</dbReference>
<dbReference type="Gene3D" id="3.40.50.2300">
    <property type="match status" value="2"/>
</dbReference>
<evidence type="ECO:0000256" key="4">
    <source>
        <dbReference type="ARBA" id="ARBA00023163"/>
    </source>
</evidence>
<keyword evidence="1" id="KW-0678">Repressor</keyword>
<dbReference type="RefSeq" id="WP_061947025.1">
    <property type="nucleotide sequence ID" value="NZ_LTAO01000001.1"/>
</dbReference>
<dbReference type="PROSITE" id="PS50932">
    <property type="entry name" value="HTH_LACI_2"/>
    <property type="match status" value="1"/>
</dbReference>
<dbReference type="GO" id="GO:0000976">
    <property type="term" value="F:transcription cis-regulatory region binding"/>
    <property type="evidence" value="ECO:0007669"/>
    <property type="project" value="TreeGrafter"/>
</dbReference>
<evidence type="ECO:0000256" key="1">
    <source>
        <dbReference type="ARBA" id="ARBA00022491"/>
    </source>
</evidence>
<organism evidence="6 7">
    <name type="scientific">Alkalihalobacillus trypoxylicola</name>
    <dbReference type="NCBI Taxonomy" id="519424"/>
    <lineage>
        <taxon>Bacteria</taxon>
        <taxon>Bacillati</taxon>
        <taxon>Bacillota</taxon>
        <taxon>Bacilli</taxon>
        <taxon>Bacillales</taxon>
        <taxon>Bacillaceae</taxon>
        <taxon>Alkalihalobacillus</taxon>
    </lineage>
</organism>
<dbReference type="PANTHER" id="PTHR30146:SF148">
    <property type="entry name" value="HTH-TYPE TRANSCRIPTIONAL REPRESSOR PURR-RELATED"/>
    <property type="match status" value="1"/>
</dbReference>
<protein>
    <submittedName>
        <fullName evidence="6">Transcriptional regulator</fullName>
    </submittedName>
</protein>
<evidence type="ECO:0000313" key="6">
    <source>
        <dbReference type="EMBL" id="KYG34780.1"/>
    </source>
</evidence>
<name>A0A162F4C0_9BACI</name>
<dbReference type="AlphaFoldDB" id="A0A162F4C0"/>
<dbReference type="Proteomes" id="UP000075806">
    <property type="component" value="Unassembled WGS sequence"/>
</dbReference>
<dbReference type="InterPro" id="IPR028082">
    <property type="entry name" value="Peripla_BP_I"/>
</dbReference>
<dbReference type="CDD" id="cd19974">
    <property type="entry name" value="PBP1_LacI-like"/>
    <property type="match status" value="1"/>
</dbReference>
<keyword evidence="2" id="KW-0805">Transcription regulation</keyword>
<dbReference type="SUPFAM" id="SSF47413">
    <property type="entry name" value="lambda repressor-like DNA-binding domains"/>
    <property type="match status" value="1"/>
</dbReference>
<dbReference type="CDD" id="cd01392">
    <property type="entry name" value="HTH_LacI"/>
    <property type="match status" value="1"/>
</dbReference>
<dbReference type="PANTHER" id="PTHR30146">
    <property type="entry name" value="LACI-RELATED TRANSCRIPTIONAL REPRESSOR"/>
    <property type="match status" value="1"/>
</dbReference>
<evidence type="ECO:0000259" key="5">
    <source>
        <dbReference type="PROSITE" id="PS50932"/>
    </source>
</evidence>
<evidence type="ECO:0000256" key="3">
    <source>
        <dbReference type="ARBA" id="ARBA00023125"/>
    </source>
</evidence>